<protein>
    <submittedName>
        <fullName evidence="6">HTH-type transcriptional regulator YjiE</fullName>
    </submittedName>
</protein>
<dbReference type="Pfam" id="PF00126">
    <property type="entry name" value="HTH_1"/>
    <property type="match status" value="1"/>
</dbReference>
<reference evidence="6 7" key="1">
    <citation type="submission" date="2016-12" db="EMBL/GenBank/DDBJ databases">
        <authorList>
            <person name="Song W.-J."/>
            <person name="Kurnit D.M."/>
        </authorList>
    </citation>
    <scope>NUCLEOTIDE SEQUENCE [LARGE SCALE GENOMIC DNA]</scope>
    <source>
        <strain evidence="6 7">IMCC3135</strain>
    </source>
</reference>
<keyword evidence="4" id="KW-0804">Transcription</keyword>
<dbReference type="InterPro" id="IPR036390">
    <property type="entry name" value="WH_DNA-bd_sf"/>
</dbReference>
<dbReference type="SUPFAM" id="SSF53850">
    <property type="entry name" value="Periplasmic binding protein-like II"/>
    <property type="match status" value="1"/>
</dbReference>
<evidence type="ECO:0000313" key="7">
    <source>
        <dbReference type="Proteomes" id="UP000250079"/>
    </source>
</evidence>
<dbReference type="Pfam" id="PF03466">
    <property type="entry name" value="LysR_substrate"/>
    <property type="match status" value="1"/>
</dbReference>
<dbReference type="RefSeq" id="WP_088921028.1">
    <property type="nucleotide sequence ID" value="NZ_CP018632.1"/>
</dbReference>
<dbReference type="EMBL" id="CP018632">
    <property type="protein sequence ID" value="ASJ76227.1"/>
    <property type="molecule type" value="Genomic_DNA"/>
</dbReference>
<accession>A0A2Z2P697</accession>
<dbReference type="SUPFAM" id="SSF46785">
    <property type="entry name" value="Winged helix' DNA-binding domain"/>
    <property type="match status" value="1"/>
</dbReference>
<dbReference type="Proteomes" id="UP000250079">
    <property type="component" value="Chromosome"/>
</dbReference>
<dbReference type="GO" id="GO:0000976">
    <property type="term" value="F:transcription cis-regulatory region binding"/>
    <property type="evidence" value="ECO:0007669"/>
    <property type="project" value="TreeGrafter"/>
</dbReference>
<comment type="similarity">
    <text evidence="1">Belongs to the LysR transcriptional regulatory family.</text>
</comment>
<sequence>MELKWLDDYIALIELGSFSKAAEARFVTQPAFSRRIRSLESWLGVSLVDRNQHPTALTPAGQAFAEQARLLSGQILAVRRQMQDISAARAQLVIISQQALAVSFFPSWMQTLQALSGGALIKVETGHLQENIQSFLAGDGDFLLCYSSAEISAQLHRDDVESLQVGVDQFVPVTALNPQGQPRYGHSSDEPLKLVAHPAESFFGDILQRDCLPHLNQDQPIEIACENALSEALKALVLQGYGMAWLPLSLIRRELDNADLQLLSEEFPRVDLSIRLYRLRQPRSQSAGRFWQYLQDMYNQNHSPVG</sequence>
<evidence type="ECO:0000313" key="6">
    <source>
        <dbReference type="EMBL" id="ASJ76227.1"/>
    </source>
</evidence>
<dbReference type="PANTHER" id="PTHR30126:SF2">
    <property type="entry name" value="HTH-TYPE TRANSCRIPTIONAL REGULATOR YJIE"/>
    <property type="match status" value="1"/>
</dbReference>
<keyword evidence="2" id="KW-0805">Transcription regulation</keyword>
<dbReference type="KEGG" id="gai:IMCC3135_30890"/>
<dbReference type="InterPro" id="IPR036388">
    <property type="entry name" value="WH-like_DNA-bd_sf"/>
</dbReference>
<dbReference type="PRINTS" id="PR00039">
    <property type="entry name" value="HTHLYSR"/>
</dbReference>
<evidence type="ECO:0000256" key="4">
    <source>
        <dbReference type="ARBA" id="ARBA00023163"/>
    </source>
</evidence>
<keyword evidence="3" id="KW-0238">DNA-binding</keyword>
<dbReference type="OrthoDB" id="9803735at2"/>
<dbReference type="PROSITE" id="PS50931">
    <property type="entry name" value="HTH_LYSR"/>
    <property type="match status" value="1"/>
</dbReference>
<proteinExistence type="inferred from homology"/>
<evidence type="ECO:0000259" key="5">
    <source>
        <dbReference type="PROSITE" id="PS50931"/>
    </source>
</evidence>
<dbReference type="PANTHER" id="PTHR30126">
    <property type="entry name" value="HTH-TYPE TRANSCRIPTIONAL REGULATOR"/>
    <property type="match status" value="1"/>
</dbReference>
<evidence type="ECO:0000256" key="3">
    <source>
        <dbReference type="ARBA" id="ARBA00023125"/>
    </source>
</evidence>
<dbReference type="GO" id="GO:0003700">
    <property type="term" value="F:DNA-binding transcription factor activity"/>
    <property type="evidence" value="ECO:0007669"/>
    <property type="project" value="InterPro"/>
</dbReference>
<dbReference type="InterPro" id="IPR000847">
    <property type="entry name" value="LysR_HTH_N"/>
</dbReference>
<dbReference type="InterPro" id="IPR005119">
    <property type="entry name" value="LysR_subst-bd"/>
</dbReference>
<dbReference type="Gene3D" id="3.40.190.10">
    <property type="entry name" value="Periplasmic binding protein-like II"/>
    <property type="match status" value="2"/>
</dbReference>
<keyword evidence="7" id="KW-1185">Reference proteome</keyword>
<dbReference type="AlphaFoldDB" id="A0A2Z2P697"/>
<evidence type="ECO:0000256" key="1">
    <source>
        <dbReference type="ARBA" id="ARBA00009437"/>
    </source>
</evidence>
<dbReference type="Gene3D" id="1.10.10.10">
    <property type="entry name" value="Winged helix-like DNA-binding domain superfamily/Winged helix DNA-binding domain"/>
    <property type="match status" value="1"/>
</dbReference>
<name>A0A2Z2P697_9GAMM</name>
<evidence type="ECO:0000256" key="2">
    <source>
        <dbReference type="ARBA" id="ARBA00023015"/>
    </source>
</evidence>
<organism evidence="6 7">
    <name type="scientific">Granulosicoccus antarcticus IMCC3135</name>
    <dbReference type="NCBI Taxonomy" id="1192854"/>
    <lineage>
        <taxon>Bacteria</taxon>
        <taxon>Pseudomonadati</taxon>
        <taxon>Pseudomonadota</taxon>
        <taxon>Gammaproteobacteria</taxon>
        <taxon>Chromatiales</taxon>
        <taxon>Granulosicoccaceae</taxon>
        <taxon>Granulosicoccus</taxon>
    </lineage>
</organism>
<gene>
    <name evidence="6" type="primary">yjiE</name>
    <name evidence="6" type="ORF">IMCC3135_30890</name>
</gene>
<feature type="domain" description="HTH lysR-type" evidence="5">
    <location>
        <begin position="1"/>
        <end position="58"/>
    </location>
</feature>